<dbReference type="SUPFAM" id="SSF55681">
    <property type="entry name" value="Class II aaRS and biotin synthetases"/>
    <property type="match status" value="1"/>
</dbReference>
<accession>A0A7J4IQY1</accession>
<comment type="similarity">
    <text evidence="6">Belongs to the class-II aminoacyl-tRNA synthetase family. Type-1 seryl-tRNA synthetase subfamily.</text>
</comment>
<feature type="binding site" evidence="6 7">
    <location>
        <position position="286"/>
    </location>
    <ligand>
        <name>L-serine</name>
        <dbReference type="ChEBI" id="CHEBI:33384"/>
    </ligand>
</feature>
<evidence type="ECO:0000313" key="11">
    <source>
        <dbReference type="EMBL" id="HIH07898.1"/>
    </source>
</evidence>
<dbReference type="Gene3D" id="1.10.287.40">
    <property type="entry name" value="Serine-tRNA synthetase, tRNA binding domain"/>
    <property type="match status" value="1"/>
</dbReference>
<keyword evidence="1 6" id="KW-0436">Ligase</keyword>
<dbReference type="GO" id="GO:0005524">
    <property type="term" value="F:ATP binding"/>
    <property type="evidence" value="ECO:0007669"/>
    <property type="project" value="UniProtKB-UniRule"/>
</dbReference>
<evidence type="ECO:0000256" key="4">
    <source>
        <dbReference type="ARBA" id="ARBA00022917"/>
    </source>
</evidence>
<feature type="site" description="Important for serine binding" evidence="7">
    <location>
        <position position="385"/>
    </location>
</feature>
<evidence type="ECO:0000259" key="10">
    <source>
        <dbReference type="PROSITE" id="PS50862"/>
    </source>
</evidence>
<feature type="binding site" evidence="7">
    <location>
        <position position="263"/>
    </location>
    <ligand>
        <name>L-serine</name>
        <dbReference type="ChEBI" id="CHEBI:33384"/>
    </ligand>
</feature>
<evidence type="ECO:0000256" key="3">
    <source>
        <dbReference type="ARBA" id="ARBA00022840"/>
    </source>
</evidence>
<dbReference type="InterPro" id="IPR006195">
    <property type="entry name" value="aa-tRNA-synth_II"/>
</dbReference>
<dbReference type="PANTHER" id="PTHR11778">
    <property type="entry name" value="SERYL-TRNA SYNTHETASE"/>
    <property type="match status" value="1"/>
</dbReference>
<dbReference type="NCBIfam" id="TIGR00414">
    <property type="entry name" value="serS"/>
    <property type="match status" value="1"/>
</dbReference>
<dbReference type="AlphaFoldDB" id="A0A7J4IQY1"/>
<evidence type="ECO:0000256" key="8">
    <source>
        <dbReference type="PIRSR" id="PIRSR001529-2"/>
    </source>
</evidence>
<dbReference type="PROSITE" id="PS50862">
    <property type="entry name" value="AA_TRNA_LIGASE_II"/>
    <property type="match status" value="1"/>
</dbReference>
<keyword evidence="3 6" id="KW-0067">ATP-binding</keyword>
<dbReference type="HAMAP" id="MF_00176">
    <property type="entry name" value="Ser_tRNA_synth_type1"/>
    <property type="match status" value="1"/>
</dbReference>
<dbReference type="Gene3D" id="3.30.930.10">
    <property type="entry name" value="Bira Bifunctional Protein, Domain 2"/>
    <property type="match status" value="1"/>
</dbReference>
<dbReference type="EMBL" id="DUFG01000005">
    <property type="protein sequence ID" value="HIH07898.1"/>
    <property type="molecule type" value="Genomic_DNA"/>
</dbReference>
<organism evidence="11 12">
    <name type="scientific">Candidatus Iainarchaeum sp</name>
    <dbReference type="NCBI Taxonomy" id="3101447"/>
    <lineage>
        <taxon>Archaea</taxon>
        <taxon>Candidatus Iainarchaeota</taxon>
        <taxon>Candidatus Iainarchaeia</taxon>
        <taxon>Candidatus Iainarchaeales</taxon>
        <taxon>Candidatus Iainarchaeaceae</taxon>
        <taxon>Candidatus Iainarchaeum</taxon>
    </lineage>
</organism>
<feature type="binding site" evidence="8">
    <location>
        <begin position="279"/>
        <end position="282"/>
    </location>
    <ligand>
        <name>ATP</name>
        <dbReference type="ChEBI" id="CHEBI:30616"/>
    </ligand>
</feature>
<dbReference type="EC" id="6.1.1.11" evidence="6"/>
<evidence type="ECO:0000256" key="9">
    <source>
        <dbReference type="SAM" id="Coils"/>
    </source>
</evidence>
<evidence type="ECO:0000256" key="5">
    <source>
        <dbReference type="ARBA" id="ARBA00023146"/>
    </source>
</evidence>
<dbReference type="GO" id="GO:0016260">
    <property type="term" value="P:selenocysteine biosynthetic process"/>
    <property type="evidence" value="ECO:0007669"/>
    <property type="project" value="UniProtKB-UniRule"/>
</dbReference>
<reference evidence="12" key="1">
    <citation type="journal article" date="2020" name="bioRxiv">
        <title>A rank-normalized archaeal taxonomy based on genome phylogeny resolves widespread incomplete and uneven classifications.</title>
        <authorList>
            <person name="Rinke C."/>
            <person name="Chuvochina M."/>
            <person name="Mussig A.J."/>
            <person name="Chaumeil P.-A."/>
            <person name="Waite D.W."/>
            <person name="Whitman W.B."/>
            <person name="Parks D.H."/>
            <person name="Hugenholtz P."/>
        </authorList>
    </citation>
    <scope>NUCLEOTIDE SEQUENCE [LARGE SCALE GENOMIC DNA]</scope>
</reference>
<feature type="binding site" evidence="6">
    <location>
        <position position="385"/>
    </location>
    <ligand>
        <name>L-serine</name>
        <dbReference type="ChEBI" id="CHEBI:33384"/>
    </ligand>
</feature>
<dbReference type="SUPFAM" id="SSF46589">
    <property type="entry name" value="tRNA-binding arm"/>
    <property type="match status" value="1"/>
</dbReference>
<comment type="caution">
    <text evidence="11">The sequence shown here is derived from an EMBL/GenBank/DDBJ whole genome shotgun (WGS) entry which is preliminary data.</text>
</comment>
<evidence type="ECO:0000256" key="7">
    <source>
        <dbReference type="PIRSR" id="PIRSR001529-1"/>
    </source>
</evidence>
<evidence type="ECO:0000256" key="2">
    <source>
        <dbReference type="ARBA" id="ARBA00022741"/>
    </source>
</evidence>
<feature type="binding site" evidence="6">
    <location>
        <position position="279"/>
    </location>
    <ligand>
        <name>ATP</name>
        <dbReference type="ChEBI" id="CHEBI:30616"/>
    </ligand>
</feature>
<keyword evidence="2 6" id="KW-0547">Nucleotide-binding</keyword>
<keyword evidence="5 6" id="KW-0030">Aminoacyl-tRNA synthetase</keyword>
<evidence type="ECO:0000256" key="1">
    <source>
        <dbReference type="ARBA" id="ARBA00022598"/>
    </source>
</evidence>
<dbReference type="InterPro" id="IPR015866">
    <property type="entry name" value="Ser-tRNA-synth_1_N"/>
</dbReference>
<comment type="catalytic activity">
    <reaction evidence="6">
        <text>tRNA(Ser) + L-serine + ATP = L-seryl-tRNA(Ser) + AMP + diphosphate + H(+)</text>
        <dbReference type="Rhea" id="RHEA:12292"/>
        <dbReference type="Rhea" id="RHEA-COMP:9669"/>
        <dbReference type="Rhea" id="RHEA-COMP:9703"/>
        <dbReference type="ChEBI" id="CHEBI:15378"/>
        <dbReference type="ChEBI" id="CHEBI:30616"/>
        <dbReference type="ChEBI" id="CHEBI:33019"/>
        <dbReference type="ChEBI" id="CHEBI:33384"/>
        <dbReference type="ChEBI" id="CHEBI:78442"/>
        <dbReference type="ChEBI" id="CHEBI:78533"/>
        <dbReference type="ChEBI" id="CHEBI:456215"/>
        <dbReference type="EC" id="6.1.1.11"/>
    </reaction>
</comment>
<dbReference type="InterPro" id="IPR042103">
    <property type="entry name" value="SerRS_1_N_sf"/>
</dbReference>
<keyword evidence="9" id="KW-0175">Coiled coil</keyword>
<comment type="catalytic activity">
    <reaction evidence="6">
        <text>tRNA(Sec) + L-serine + ATP = L-seryl-tRNA(Sec) + AMP + diphosphate + H(+)</text>
        <dbReference type="Rhea" id="RHEA:42580"/>
        <dbReference type="Rhea" id="RHEA-COMP:9742"/>
        <dbReference type="Rhea" id="RHEA-COMP:10128"/>
        <dbReference type="ChEBI" id="CHEBI:15378"/>
        <dbReference type="ChEBI" id="CHEBI:30616"/>
        <dbReference type="ChEBI" id="CHEBI:33019"/>
        <dbReference type="ChEBI" id="CHEBI:33384"/>
        <dbReference type="ChEBI" id="CHEBI:78442"/>
        <dbReference type="ChEBI" id="CHEBI:78533"/>
        <dbReference type="ChEBI" id="CHEBI:456215"/>
        <dbReference type="EC" id="6.1.1.11"/>
    </reaction>
</comment>
<evidence type="ECO:0000256" key="6">
    <source>
        <dbReference type="HAMAP-Rule" id="MF_00176"/>
    </source>
</evidence>
<comment type="subunit">
    <text evidence="6">Homodimer. The tRNA molecule binds across the dimer.</text>
</comment>
<name>A0A7J4IQY1_9ARCH</name>
<dbReference type="InterPro" id="IPR010978">
    <property type="entry name" value="tRNA-bd_arm"/>
</dbReference>
<dbReference type="PIRSF" id="PIRSF001529">
    <property type="entry name" value="Ser-tRNA-synth_IIa"/>
    <property type="match status" value="1"/>
</dbReference>
<feature type="binding site" evidence="6">
    <location>
        <begin position="232"/>
        <end position="234"/>
    </location>
    <ligand>
        <name>L-serine</name>
        <dbReference type="ChEBI" id="CHEBI:33384"/>
    </ligand>
</feature>
<feature type="coiled-coil region" evidence="9">
    <location>
        <begin position="40"/>
        <end position="105"/>
    </location>
</feature>
<dbReference type="InterPro" id="IPR033729">
    <property type="entry name" value="SerRS_core"/>
</dbReference>
<protein>
    <recommendedName>
        <fullName evidence="6">Serine--tRNA ligase</fullName>
        <ecNumber evidence="6">6.1.1.11</ecNumber>
    </recommendedName>
    <alternativeName>
        <fullName evidence="6">Seryl-tRNA synthetase</fullName>
        <shortName evidence="6">SerRS</shortName>
    </alternativeName>
    <alternativeName>
        <fullName evidence="6">Seryl-tRNA(Ser/Sec) synthetase</fullName>
    </alternativeName>
</protein>
<dbReference type="GO" id="GO:0004828">
    <property type="term" value="F:serine-tRNA ligase activity"/>
    <property type="evidence" value="ECO:0007669"/>
    <property type="project" value="UniProtKB-UniRule"/>
</dbReference>
<feature type="binding site" evidence="6 8">
    <location>
        <begin position="350"/>
        <end position="353"/>
    </location>
    <ligand>
        <name>ATP</name>
        <dbReference type="ChEBI" id="CHEBI:30616"/>
    </ligand>
</feature>
<dbReference type="Pfam" id="PF00587">
    <property type="entry name" value="tRNA-synt_2b"/>
    <property type="match status" value="1"/>
</dbReference>
<dbReference type="Proteomes" id="UP000577419">
    <property type="component" value="Unassembled WGS sequence"/>
</dbReference>
<dbReference type="InterPro" id="IPR002317">
    <property type="entry name" value="Ser-tRNA-ligase_type_1"/>
</dbReference>
<dbReference type="GO" id="GO:0005737">
    <property type="term" value="C:cytoplasm"/>
    <property type="evidence" value="ECO:0007669"/>
    <property type="project" value="UniProtKB-SubCell"/>
</dbReference>
<proteinExistence type="inferred from homology"/>
<dbReference type="UniPathway" id="UPA00906">
    <property type="reaction ID" value="UER00895"/>
</dbReference>
<dbReference type="InterPro" id="IPR002314">
    <property type="entry name" value="aa-tRNA-synt_IIb"/>
</dbReference>
<evidence type="ECO:0000313" key="12">
    <source>
        <dbReference type="Proteomes" id="UP000577419"/>
    </source>
</evidence>
<dbReference type="GO" id="GO:0006434">
    <property type="term" value="P:seryl-tRNA aminoacylation"/>
    <property type="evidence" value="ECO:0007669"/>
    <property type="project" value="UniProtKB-UniRule"/>
</dbReference>
<comment type="function">
    <text evidence="6">Catalyzes the attachment of serine to tRNA(Ser). Is also able to aminoacylate tRNA(Sec) with serine, to form the misacylated tRNA L-seryl-tRNA(Sec), which will be further converted into selenocysteinyl-tRNA(Sec).</text>
</comment>
<dbReference type="PRINTS" id="PR00981">
    <property type="entry name" value="TRNASYNTHSER"/>
</dbReference>
<dbReference type="Pfam" id="PF02403">
    <property type="entry name" value="Seryl_tRNA_N"/>
    <property type="match status" value="1"/>
</dbReference>
<dbReference type="InterPro" id="IPR045864">
    <property type="entry name" value="aa-tRNA-synth_II/BPL/LPL"/>
</dbReference>
<comment type="subcellular location">
    <subcellularLocation>
        <location evidence="6">Cytoplasm</location>
    </subcellularLocation>
</comment>
<sequence length="426" mass="49204">MLDIRVVRENPQLIESNLKKRNDFEKIKWLNDLLKKDADFRELLQKAELLRQKRNQLTKEVEKLKREKKPVKKAIEEAKKIPELIKKAEEKAKALKEKVDFYLLRLPNLLHESVPLGKDESDNPVVGSWGQPRKPSFKLKHHGMLAAELGVADFERAVKISGEGFFFLKGDLALMDFAVQRLAIDLLRDKGFTLVQPPFLMRKEPYEGVTELSDFEKVMYKVEGEDLYLIATSEHPIAAMHSKEILSENELPIKLAGVSSCFRREVGKHGLDERGLFRVHQFNKIEQFVFCRPEDSWEIHEELLSNAEELLKKLDIPFNVTNICTGDIGFVAAKKYDVNGWSPREEKFFELMSVSNCTAYQSTRLGIKYRKKNGEKEFVHTLNATMAATTRLLRCIIENYQTEQGKIIVPKALQPYMNGLKEIKKE</sequence>
<feature type="binding site" evidence="7">
    <location>
        <position position="232"/>
    </location>
    <ligand>
        <name>L-serine</name>
        <dbReference type="ChEBI" id="CHEBI:33384"/>
    </ligand>
</feature>
<comment type="pathway">
    <text evidence="6">Aminoacyl-tRNA biosynthesis; selenocysteinyl-tRNA(Sec) biosynthesis; L-seryl-tRNA(Sec) from L-serine and tRNA(Sec): step 1/1.</text>
</comment>
<feature type="binding site" evidence="6 8">
    <location>
        <begin position="263"/>
        <end position="265"/>
    </location>
    <ligand>
        <name>ATP</name>
        <dbReference type="ChEBI" id="CHEBI:30616"/>
    </ligand>
</feature>
<feature type="domain" description="Aminoacyl-transfer RNA synthetases class-II family profile" evidence="10">
    <location>
        <begin position="179"/>
        <end position="410"/>
    </location>
</feature>
<feature type="binding site" evidence="7">
    <location>
        <position position="383"/>
    </location>
    <ligand>
        <name>L-serine</name>
        <dbReference type="ChEBI" id="CHEBI:33384"/>
    </ligand>
</feature>
<comment type="domain">
    <text evidence="6">Consists of two distinct domains, a catalytic core and a N-terminal extension that is involved in tRNA binding.</text>
</comment>
<gene>
    <name evidence="6 11" type="primary">serS</name>
    <name evidence="11" type="ORF">HA237_00855</name>
</gene>
<keyword evidence="6" id="KW-0963">Cytoplasm</keyword>
<keyword evidence="4 6" id="KW-0648">Protein biosynthesis</keyword>
<dbReference type="CDD" id="cd00770">
    <property type="entry name" value="SerRS_core"/>
    <property type="match status" value="1"/>
</dbReference>